<comment type="caution">
    <text evidence="6">The sequence shown here is derived from an EMBL/GenBank/DDBJ whole genome shotgun (WGS) entry which is preliminary data.</text>
</comment>
<keyword evidence="2 5" id="KW-0812">Transmembrane</keyword>
<protein>
    <submittedName>
        <fullName evidence="6">Energy-coupling factor transporter transmembrane component T</fullName>
    </submittedName>
</protein>
<dbReference type="PANTHER" id="PTHR33514:SF13">
    <property type="entry name" value="PROTEIN ABCI12, CHLOROPLASTIC"/>
    <property type="match status" value="1"/>
</dbReference>
<comment type="subcellular location">
    <subcellularLocation>
        <location evidence="1">Membrane</location>
        <topology evidence="1">Multi-pass membrane protein</topology>
    </subcellularLocation>
</comment>
<keyword evidence="7" id="KW-1185">Reference proteome</keyword>
<evidence type="ECO:0000256" key="5">
    <source>
        <dbReference type="SAM" id="Phobius"/>
    </source>
</evidence>
<gene>
    <name evidence="6" type="ORF">P5G51_005585</name>
</gene>
<name>A0ABU5CF41_9BACI</name>
<dbReference type="Pfam" id="PF02361">
    <property type="entry name" value="CbiQ"/>
    <property type="match status" value="1"/>
</dbReference>
<dbReference type="Proteomes" id="UP001228376">
    <property type="component" value="Unassembled WGS sequence"/>
</dbReference>
<dbReference type="CDD" id="cd16914">
    <property type="entry name" value="EcfT"/>
    <property type="match status" value="1"/>
</dbReference>
<evidence type="ECO:0000256" key="1">
    <source>
        <dbReference type="ARBA" id="ARBA00004141"/>
    </source>
</evidence>
<keyword evidence="3 5" id="KW-1133">Transmembrane helix</keyword>
<evidence type="ECO:0000313" key="7">
    <source>
        <dbReference type="Proteomes" id="UP001228376"/>
    </source>
</evidence>
<reference evidence="6 7" key="1">
    <citation type="submission" date="2023-10" db="EMBL/GenBank/DDBJ databases">
        <title>179-bfca-hs.</title>
        <authorList>
            <person name="Miliotis G."/>
            <person name="Sengupta P."/>
            <person name="Hameed A."/>
            <person name="Chuvochina M."/>
            <person name="Mcdonagh F."/>
            <person name="Simpson A.C."/>
            <person name="Singh N.K."/>
            <person name="Rekha P.D."/>
            <person name="Raman K."/>
            <person name="Hugenholtz P."/>
            <person name="Venkateswaran K."/>
        </authorList>
    </citation>
    <scope>NUCLEOTIDE SEQUENCE [LARGE SCALE GENOMIC DNA]</scope>
    <source>
        <strain evidence="6 7">179-BFC-A-HS</strain>
    </source>
</reference>
<accession>A0ABU5CF41</accession>
<dbReference type="InterPro" id="IPR003339">
    <property type="entry name" value="ABC/ECF_trnsptr_transmembrane"/>
</dbReference>
<sequence length="255" mass="28563">MQSMTLYIEKNTPLHQMDPLIKLLLVIVSIAVTYICPNLFFVGAVTLTSLILLSVGRVIHKIFPILALSMILIISIIVVQGAFHAQNATVLFSVGPLSFYKEGLLYALLLTLRVVNMVCIFGVLILTTRPDEMVERLVKKGMSPKIGYVLLSVLQIIPQMRATTKKVSDAQRARGMETQGSLIHRVKAFIPLIGPVVLHSLSDTRERALALELRGFNKQTKKTFLKTQRKYRHQWPQGILLVLIGIAAIVWRVVQ</sequence>
<keyword evidence="4 5" id="KW-0472">Membrane</keyword>
<evidence type="ECO:0000313" key="6">
    <source>
        <dbReference type="EMBL" id="MDY0404940.1"/>
    </source>
</evidence>
<organism evidence="6 7">
    <name type="scientific">Tigheibacillus jepli</name>
    <dbReference type="NCBI Taxonomy" id="3035914"/>
    <lineage>
        <taxon>Bacteria</taxon>
        <taxon>Bacillati</taxon>
        <taxon>Bacillota</taxon>
        <taxon>Bacilli</taxon>
        <taxon>Bacillales</taxon>
        <taxon>Bacillaceae</taxon>
        <taxon>Tigheibacillus</taxon>
    </lineage>
</organism>
<evidence type="ECO:0000256" key="2">
    <source>
        <dbReference type="ARBA" id="ARBA00022692"/>
    </source>
</evidence>
<feature type="transmembrane region" description="Helical" evidence="5">
    <location>
        <begin position="65"/>
        <end position="83"/>
    </location>
</feature>
<evidence type="ECO:0000256" key="3">
    <source>
        <dbReference type="ARBA" id="ARBA00022989"/>
    </source>
</evidence>
<dbReference type="EMBL" id="JAROCA020000001">
    <property type="protein sequence ID" value="MDY0404940.1"/>
    <property type="molecule type" value="Genomic_DNA"/>
</dbReference>
<feature type="transmembrane region" description="Helical" evidence="5">
    <location>
        <begin position="103"/>
        <end position="126"/>
    </location>
</feature>
<dbReference type="RefSeq" id="WP_306066349.1">
    <property type="nucleotide sequence ID" value="NZ_JAROCA020000001.1"/>
</dbReference>
<proteinExistence type="predicted"/>
<feature type="transmembrane region" description="Helical" evidence="5">
    <location>
        <begin position="20"/>
        <end position="53"/>
    </location>
</feature>
<dbReference type="PANTHER" id="PTHR33514">
    <property type="entry name" value="PROTEIN ABCI12, CHLOROPLASTIC"/>
    <property type="match status" value="1"/>
</dbReference>
<feature type="transmembrane region" description="Helical" evidence="5">
    <location>
        <begin position="235"/>
        <end position="254"/>
    </location>
</feature>
<evidence type="ECO:0000256" key="4">
    <source>
        <dbReference type="ARBA" id="ARBA00023136"/>
    </source>
</evidence>